<keyword evidence="3" id="KW-1185">Reference proteome</keyword>
<organism evidence="2 3">
    <name type="scientific">Bombiscardovia nodaiensis</name>
    <dbReference type="NCBI Taxonomy" id="2932181"/>
    <lineage>
        <taxon>Bacteria</taxon>
        <taxon>Bacillati</taxon>
        <taxon>Actinomycetota</taxon>
        <taxon>Actinomycetes</taxon>
        <taxon>Bifidobacteriales</taxon>
        <taxon>Bifidobacteriaceae</taxon>
        <taxon>Bombiscardovia</taxon>
    </lineage>
</organism>
<feature type="transmembrane region" description="Helical" evidence="1">
    <location>
        <begin position="583"/>
        <end position="607"/>
    </location>
</feature>
<keyword evidence="1" id="KW-0472">Membrane</keyword>
<feature type="transmembrane region" description="Helical" evidence="1">
    <location>
        <begin position="540"/>
        <end position="562"/>
    </location>
</feature>
<accession>A0ABM8B6I9</accession>
<keyword evidence="1" id="KW-0812">Transmembrane</keyword>
<feature type="transmembrane region" description="Helical" evidence="1">
    <location>
        <begin position="178"/>
        <end position="200"/>
    </location>
</feature>
<evidence type="ECO:0000256" key="1">
    <source>
        <dbReference type="SAM" id="Phobius"/>
    </source>
</evidence>
<reference evidence="2 3" key="1">
    <citation type="journal article" date="2023" name="Microbiol. Spectr.">
        <title>Symbiosis of Carpenter Bees with Uncharacterized Lactic Acid Bacteria Showing NAD Auxotrophy.</title>
        <authorList>
            <person name="Kawasaki S."/>
            <person name="Ozawa K."/>
            <person name="Mori T."/>
            <person name="Yamamoto A."/>
            <person name="Ito M."/>
            <person name="Ohkuma M."/>
            <person name="Sakamoto M."/>
            <person name="Matsutani M."/>
        </authorList>
    </citation>
    <scope>NUCLEOTIDE SEQUENCE [LARGE SCALE GENOMIC DNA]</scope>
    <source>
        <strain evidence="2 3">Kim37-2</strain>
    </source>
</reference>
<feature type="transmembrane region" description="Helical" evidence="1">
    <location>
        <begin position="255"/>
        <end position="277"/>
    </location>
</feature>
<feature type="transmembrane region" description="Helical" evidence="1">
    <location>
        <begin position="206"/>
        <end position="234"/>
    </location>
</feature>
<feature type="transmembrane region" description="Helical" evidence="1">
    <location>
        <begin position="613"/>
        <end position="634"/>
    </location>
</feature>
<sequence length="646" mass="69397">MKDVTSPSKDEAEQAISKSAHDLRINIYKMQPAAHDSYRGRVLFVFLGDQEAFKSQGGSTYPTFSQADQNTHVRPASALSTEDLRGDYASNANAGQLQSLMARLRAAGLQTSARPASSMNALVYSLGQGSFAAALAIVMVTLMVALGYSSSSNRSIHAIKSLHGYTSAAIGASELGSLALSVGVGLMGLLILGLPFLALYNHFNQLWRFALVFAAGQLALAMYCALCLLVLGGADSLRQHIPQIVNGQGAPLRDGILAAVVQILVLALMFATASGAVGRVSAVRHTESQLGQWSRIPPAYVLRLSVHRRHADDMAESSKLMRVIQDMDAEGQVLLARYSPARGGPVEGPEAHNPYLPNGSRSMLVNPRYLDFQTVRDQAGQRIRLGEQTKASFTLLVPASYTGDTQNLLDQYVQTFTNTCSWQENSCEGIGNIEGRIIRTQNGQEVATYHGTKYMPAEDQQDLSLTDPVLAVLSPSTGIPGPMEYLSYTSTASLLFFDADGLDKRLTQVGIRSGYQGIDNAADSVAVTLAITKREQRGDLLGLALGAFALILATLVCASVYCQTRRKASFVEVIHGYGFLRRHALFFTSELGAAVLSLMITALLGHMSQPTDALIGVTALLAVSCCTFGAVAGYESRFRSEDIKRP</sequence>
<proteinExistence type="predicted"/>
<gene>
    <name evidence="2" type="ORF">KIM372_03690</name>
</gene>
<keyword evidence="1" id="KW-1133">Transmembrane helix</keyword>
<protein>
    <submittedName>
        <fullName evidence="2">Uncharacterized protein</fullName>
    </submittedName>
</protein>
<dbReference type="Proteomes" id="UP001321766">
    <property type="component" value="Chromosome"/>
</dbReference>
<name>A0ABM8B6I9_9BIFI</name>
<evidence type="ECO:0000313" key="3">
    <source>
        <dbReference type="Proteomes" id="UP001321766"/>
    </source>
</evidence>
<feature type="transmembrane region" description="Helical" evidence="1">
    <location>
        <begin position="121"/>
        <end position="146"/>
    </location>
</feature>
<dbReference type="EMBL" id="AP026798">
    <property type="protein sequence ID" value="BDR52462.1"/>
    <property type="molecule type" value="Genomic_DNA"/>
</dbReference>
<evidence type="ECO:0000313" key="2">
    <source>
        <dbReference type="EMBL" id="BDR52462.1"/>
    </source>
</evidence>